<dbReference type="PANTHER" id="PTHR34975">
    <property type="entry name" value="SPORE GERMINATION PROTEIN A2"/>
    <property type="match status" value="1"/>
</dbReference>
<feature type="transmembrane region" description="Helical" evidence="8">
    <location>
        <begin position="185"/>
        <end position="209"/>
    </location>
</feature>
<comment type="subcellular location">
    <subcellularLocation>
        <location evidence="1">Membrane</location>
        <topology evidence="1">Multi-pass membrane protein</topology>
    </subcellularLocation>
</comment>
<feature type="transmembrane region" description="Helical" evidence="8">
    <location>
        <begin position="38"/>
        <end position="61"/>
    </location>
</feature>
<comment type="caution">
    <text evidence="9">The sequence shown here is derived from an EMBL/GenBank/DDBJ whole genome shotgun (WGS) entry which is preliminary data.</text>
</comment>
<evidence type="ECO:0000256" key="1">
    <source>
        <dbReference type="ARBA" id="ARBA00004141"/>
    </source>
</evidence>
<evidence type="ECO:0000313" key="10">
    <source>
        <dbReference type="Proteomes" id="UP001234495"/>
    </source>
</evidence>
<keyword evidence="5 8" id="KW-0812">Transmembrane</keyword>
<keyword evidence="7 8" id="KW-0472">Membrane</keyword>
<feature type="transmembrane region" description="Helical" evidence="8">
    <location>
        <begin position="221"/>
        <end position="244"/>
    </location>
</feature>
<evidence type="ECO:0000256" key="6">
    <source>
        <dbReference type="ARBA" id="ARBA00022989"/>
    </source>
</evidence>
<name>A0ABT9ZMH8_9BACI</name>
<feature type="transmembrane region" description="Helical" evidence="8">
    <location>
        <begin position="12"/>
        <end position="32"/>
    </location>
</feature>
<evidence type="ECO:0000256" key="3">
    <source>
        <dbReference type="ARBA" id="ARBA00022448"/>
    </source>
</evidence>
<keyword evidence="6 8" id="KW-1133">Transmembrane helix</keyword>
<proteinExistence type="inferred from homology"/>
<dbReference type="InterPro" id="IPR004761">
    <property type="entry name" value="Spore_GerAB"/>
</dbReference>
<evidence type="ECO:0000313" key="9">
    <source>
        <dbReference type="EMBL" id="MDQ0233459.1"/>
    </source>
</evidence>
<keyword evidence="4" id="KW-0309">Germination</keyword>
<feature type="transmembrane region" description="Helical" evidence="8">
    <location>
        <begin position="146"/>
        <end position="165"/>
    </location>
</feature>
<feature type="transmembrane region" description="Helical" evidence="8">
    <location>
        <begin position="275"/>
        <end position="299"/>
    </location>
</feature>
<feature type="transmembrane region" description="Helical" evidence="8">
    <location>
        <begin position="117"/>
        <end position="134"/>
    </location>
</feature>
<keyword evidence="10" id="KW-1185">Reference proteome</keyword>
<sequence length="370" mass="41614">MNEPRQITTFQTAAIVINSTIGISLLALPRIASEKTGTGSLIVVLMAILYLLISVLILANLSRRFPGENFLTYSKLLVGKHISRVMLFFFICIFFINTSIVLREFGEVMRTTLMQETPISVTLLFMLYVIAMSARNNITTISFMHTYYLPFIIGPLIILVIIAYRDIEWIHVKPLLGNDTTFMDFLSGSVTIFGLPFIQIGMFIIVIIAPHMLKPSKSLKGALWGAVISGMMIVLATFITLAVFGAEEMKKSLWPVLVLTRMTELPSSILERLDIVFLVVWIISAFTTLLSGYLITIELSSQLFNFRSHRSIALLAIPVVYVLSIIPKNIIHLSEIMVNFAKWSIVLTVGYPLFLSLIALWRKKGDDVRE</sequence>
<dbReference type="Proteomes" id="UP001234495">
    <property type="component" value="Unassembled WGS sequence"/>
</dbReference>
<evidence type="ECO:0000256" key="4">
    <source>
        <dbReference type="ARBA" id="ARBA00022544"/>
    </source>
</evidence>
<comment type="similarity">
    <text evidence="2">Belongs to the amino acid-polyamine-organocation (APC) superfamily. Spore germination protein (SGP) (TC 2.A.3.9) family.</text>
</comment>
<evidence type="ECO:0000256" key="7">
    <source>
        <dbReference type="ARBA" id="ARBA00023136"/>
    </source>
</evidence>
<feature type="transmembrane region" description="Helical" evidence="8">
    <location>
        <begin position="82"/>
        <end position="102"/>
    </location>
</feature>
<dbReference type="NCBIfam" id="TIGR00912">
    <property type="entry name" value="2A0309"/>
    <property type="match status" value="1"/>
</dbReference>
<accession>A0ABT9ZMH8</accession>
<evidence type="ECO:0000256" key="8">
    <source>
        <dbReference type="SAM" id="Phobius"/>
    </source>
</evidence>
<dbReference type="PANTHER" id="PTHR34975:SF2">
    <property type="entry name" value="SPORE GERMINATION PROTEIN A2"/>
    <property type="match status" value="1"/>
</dbReference>
<dbReference type="EMBL" id="JAUSUD010000041">
    <property type="protein sequence ID" value="MDQ0233459.1"/>
    <property type="molecule type" value="Genomic_DNA"/>
</dbReference>
<reference evidence="9 10" key="1">
    <citation type="submission" date="2023-07" db="EMBL/GenBank/DDBJ databases">
        <title>Genomic Encyclopedia of Type Strains, Phase IV (KMG-IV): sequencing the most valuable type-strain genomes for metagenomic binning, comparative biology and taxonomic classification.</title>
        <authorList>
            <person name="Goeker M."/>
        </authorList>
    </citation>
    <scope>NUCLEOTIDE SEQUENCE [LARGE SCALE GENOMIC DNA]</scope>
    <source>
        <strain evidence="9 10">DSM 29005</strain>
    </source>
</reference>
<dbReference type="RefSeq" id="WP_307346832.1">
    <property type="nucleotide sequence ID" value="NZ_JAUSUD010000041.1"/>
</dbReference>
<organism evidence="9 10">
    <name type="scientific">Metabacillus malikii</name>
    <dbReference type="NCBI Taxonomy" id="1504265"/>
    <lineage>
        <taxon>Bacteria</taxon>
        <taxon>Bacillati</taxon>
        <taxon>Bacillota</taxon>
        <taxon>Bacilli</taxon>
        <taxon>Bacillales</taxon>
        <taxon>Bacillaceae</taxon>
        <taxon>Metabacillus</taxon>
    </lineage>
</organism>
<gene>
    <name evidence="9" type="ORF">J2S19_004806</name>
</gene>
<dbReference type="Pfam" id="PF03845">
    <property type="entry name" value="Spore_permease"/>
    <property type="match status" value="1"/>
</dbReference>
<protein>
    <submittedName>
        <fullName evidence="9">Spore germination protein</fullName>
    </submittedName>
</protein>
<dbReference type="Gene3D" id="1.20.1740.10">
    <property type="entry name" value="Amino acid/polyamine transporter I"/>
    <property type="match status" value="1"/>
</dbReference>
<keyword evidence="3" id="KW-0813">Transport</keyword>
<feature type="transmembrane region" description="Helical" evidence="8">
    <location>
        <begin position="343"/>
        <end position="361"/>
    </location>
</feature>
<evidence type="ECO:0000256" key="5">
    <source>
        <dbReference type="ARBA" id="ARBA00022692"/>
    </source>
</evidence>
<feature type="transmembrane region" description="Helical" evidence="8">
    <location>
        <begin position="311"/>
        <end position="331"/>
    </location>
</feature>
<evidence type="ECO:0000256" key="2">
    <source>
        <dbReference type="ARBA" id="ARBA00007998"/>
    </source>
</evidence>